<keyword evidence="2" id="KW-1133">Transmembrane helix</keyword>
<evidence type="ECO:0000256" key="1">
    <source>
        <dbReference type="SAM" id="MobiDB-lite"/>
    </source>
</evidence>
<evidence type="ECO:0000256" key="2">
    <source>
        <dbReference type="SAM" id="Phobius"/>
    </source>
</evidence>
<keyword evidence="2" id="KW-0812">Transmembrane</keyword>
<reference evidence="4" key="1">
    <citation type="journal article" date="2020" name="Stud. Mycol.">
        <title>101 Dothideomycetes genomes: a test case for predicting lifestyles and emergence of pathogens.</title>
        <authorList>
            <person name="Haridas S."/>
            <person name="Albert R."/>
            <person name="Binder M."/>
            <person name="Bloem J."/>
            <person name="Labutti K."/>
            <person name="Salamov A."/>
            <person name="Andreopoulos B."/>
            <person name="Baker S."/>
            <person name="Barry K."/>
            <person name="Bills G."/>
            <person name="Bluhm B."/>
            <person name="Cannon C."/>
            <person name="Castanera R."/>
            <person name="Culley D."/>
            <person name="Daum C."/>
            <person name="Ezra D."/>
            <person name="Gonzalez J."/>
            <person name="Henrissat B."/>
            <person name="Kuo A."/>
            <person name="Liang C."/>
            <person name="Lipzen A."/>
            <person name="Lutzoni F."/>
            <person name="Magnuson J."/>
            <person name="Mondo S."/>
            <person name="Nolan M."/>
            <person name="Ohm R."/>
            <person name="Pangilinan J."/>
            <person name="Park H.-J."/>
            <person name="Ramirez L."/>
            <person name="Alfaro M."/>
            <person name="Sun H."/>
            <person name="Tritt A."/>
            <person name="Yoshinaga Y."/>
            <person name="Zwiers L.-H."/>
            <person name="Turgeon B."/>
            <person name="Goodwin S."/>
            <person name="Spatafora J."/>
            <person name="Crous P."/>
            <person name="Grigoriev I."/>
        </authorList>
    </citation>
    <scope>NUCLEOTIDE SEQUENCE</scope>
    <source>
        <strain evidence="4">CBS 175.79</strain>
    </source>
</reference>
<sequence length="458" mass="48113">MICDSRTVVRLCWTFILLLPLVQCQLGDSKFGGGGFGGDQFSPESGFGVGKPFPNNGFGGGGGGGGGFKKGNGFAQNFQPSFDKQRGSQFGGQGRGSFKDNNNDVKTLLLDDEASSSRAVAMPRTSRSISAAPATKTPVSNMPMDSEDEEKQAAAPPEENESLPPTSSFLRPVVPTPEAASSAISTAIVPETQILQGPSSSSFAAPSFLSAIVPTPSSTTVITVSETVVVTPTPFAPVPAASALPDAEQSQSAASSPPSPTSDQSLAAQSTSSTEMSASARAGVGVGVTLGIIGIASVTGLYLYRRRKNRLSTRKGGEISSSQHRRWGGGFGFKRYFMLSRGKNTPKDTEWSIESAAHVEIVRGANARTISRSDSNSNSNRDDTPPPPTREEGVLKVGMTVPIVERYYKNPALTSNPPSLPNDSPLSPSAFPKPPRTYGNNINTKHRNDKTGSWPLPD</sequence>
<feature type="region of interest" description="Disordered" evidence="1">
    <location>
        <begin position="368"/>
        <end position="396"/>
    </location>
</feature>
<feature type="region of interest" description="Disordered" evidence="1">
    <location>
        <begin position="240"/>
        <end position="274"/>
    </location>
</feature>
<keyword evidence="2" id="KW-0472">Membrane</keyword>
<name>A0A6A5XX97_9PLEO</name>
<feature type="compositionally biased region" description="Gly residues" evidence="1">
    <location>
        <begin position="57"/>
        <end position="66"/>
    </location>
</feature>
<feature type="chain" id="PRO_5025550862" description="Mid2 domain-containing protein" evidence="3">
    <location>
        <begin position="25"/>
        <end position="458"/>
    </location>
</feature>
<feature type="signal peptide" evidence="3">
    <location>
        <begin position="1"/>
        <end position="24"/>
    </location>
</feature>
<feature type="compositionally biased region" description="Low complexity" evidence="1">
    <location>
        <begin position="415"/>
        <end position="429"/>
    </location>
</feature>
<feature type="compositionally biased region" description="Low complexity" evidence="1">
    <location>
        <begin position="240"/>
        <end position="265"/>
    </location>
</feature>
<organism evidence="4 5">
    <name type="scientific">Aaosphaeria arxii CBS 175.79</name>
    <dbReference type="NCBI Taxonomy" id="1450172"/>
    <lineage>
        <taxon>Eukaryota</taxon>
        <taxon>Fungi</taxon>
        <taxon>Dikarya</taxon>
        <taxon>Ascomycota</taxon>
        <taxon>Pezizomycotina</taxon>
        <taxon>Dothideomycetes</taxon>
        <taxon>Pleosporomycetidae</taxon>
        <taxon>Pleosporales</taxon>
        <taxon>Pleosporales incertae sedis</taxon>
        <taxon>Aaosphaeria</taxon>
    </lineage>
</organism>
<proteinExistence type="predicted"/>
<keyword evidence="3" id="KW-0732">Signal</keyword>
<gene>
    <name evidence="4" type="ORF">BU24DRAFT_152190</name>
</gene>
<feature type="region of interest" description="Disordered" evidence="1">
    <location>
        <begin position="44"/>
        <end position="66"/>
    </location>
</feature>
<evidence type="ECO:0000256" key="3">
    <source>
        <dbReference type="SAM" id="SignalP"/>
    </source>
</evidence>
<dbReference type="Proteomes" id="UP000799778">
    <property type="component" value="Unassembled WGS sequence"/>
</dbReference>
<dbReference type="RefSeq" id="XP_033385872.1">
    <property type="nucleotide sequence ID" value="XM_033521278.1"/>
</dbReference>
<feature type="region of interest" description="Disordered" evidence="1">
    <location>
        <begin position="410"/>
        <end position="458"/>
    </location>
</feature>
<dbReference type="AlphaFoldDB" id="A0A6A5XX97"/>
<dbReference type="GeneID" id="54278675"/>
<keyword evidence="5" id="KW-1185">Reference proteome</keyword>
<feature type="transmembrane region" description="Helical" evidence="2">
    <location>
        <begin position="282"/>
        <end position="304"/>
    </location>
</feature>
<feature type="compositionally biased region" description="Low complexity" evidence="1">
    <location>
        <begin position="368"/>
        <end position="379"/>
    </location>
</feature>
<feature type="compositionally biased region" description="Basic and acidic residues" evidence="1">
    <location>
        <begin position="380"/>
        <end position="394"/>
    </location>
</feature>
<feature type="region of interest" description="Disordered" evidence="1">
    <location>
        <begin position="79"/>
        <end position="173"/>
    </location>
</feature>
<protein>
    <recommendedName>
        <fullName evidence="6">Mid2 domain-containing protein</fullName>
    </recommendedName>
</protein>
<dbReference type="EMBL" id="ML978068">
    <property type="protein sequence ID" value="KAF2017533.1"/>
    <property type="molecule type" value="Genomic_DNA"/>
</dbReference>
<evidence type="ECO:0000313" key="4">
    <source>
        <dbReference type="EMBL" id="KAF2017533.1"/>
    </source>
</evidence>
<accession>A0A6A5XX97</accession>
<evidence type="ECO:0000313" key="5">
    <source>
        <dbReference type="Proteomes" id="UP000799778"/>
    </source>
</evidence>
<evidence type="ECO:0008006" key="6">
    <source>
        <dbReference type="Google" id="ProtNLM"/>
    </source>
</evidence>